<sequence length="254" mass="27927">MKVVSITGISSGVGATTVAAQLSSILATRKWHVIAFDFSPQNALRLHFGMKWEDGNGLIPNVLSGKPWNEAAYRCENGVDFLPFGKCGEQEVAGFEHLLQQEQDWLESRLGELEADDSTCILIDCSHAGRAFRSQAHALSDLIFVVLEADTLSYAALAESPPVFAPDHAGKVIYLLNGFDPTRELDRDIAELLRVDIGVRMCPVTIHRDESVREALASKLSLDAYAPYSQASDDFAALSTWLVARLAHEERRTP</sequence>
<evidence type="ECO:0000313" key="2">
    <source>
        <dbReference type="Proteomes" id="UP001319121"/>
    </source>
</evidence>
<dbReference type="AlphaFoldDB" id="A0AAN1VZL1"/>
<proteinExistence type="predicted"/>
<protein>
    <submittedName>
        <fullName evidence="1">Cellulose synthase operon protein YhjQ</fullName>
    </submittedName>
</protein>
<organism evidence="1 2">
    <name type="scientific">Ferrigenium kumadai</name>
    <dbReference type="NCBI Taxonomy" id="1682490"/>
    <lineage>
        <taxon>Bacteria</taxon>
        <taxon>Pseudomonadati</taxon>
        <taxon>Pseudomonadota</taxon>
        <taxon>Betaproteobacteria</taxon>
        <taxon>Nitrosomonadales</taxon>
        <taxon>Gallionellaceae</taxon>
        <taxon>Ferrigenium</taxon>
    </lineage>
</organism>
<dbReference type="PANTHER" id="PTHR13696:SF99">
    <property type="entry name" value="COBYRINIC ACID AC-DIAMIDE SYNTHASE"/>
    <property type="match status" value="1"/>
</dbReference>
<dbReference type="Pfam" id="PF06564">
    <property type="entry name" value="CBP_BcsQ"/>
    <property type="match status" value="1"/>
</dbReference>
<accession>A0AAN1VZL1</accession>
<dbReference type="InterPro" id="IPR027417">
    <property type="entry name" value="P-loop_NTPase"/>
</dbReference>
<dbReference type="Proteomes" id="UP001319121">
    <property type="component" value="Chromosome"/>
</dbReference>
<dbReference type="RefSeq" id="WP_212784790.1">
    <property type="nucleotide sequence ID" value="NZ_AP019536.1"/>
</dbReference>
<dbReference type="SUPFAM" id="SSF52540">
    <property type="entry name" value="P-loop containing nucleoside triphosphate hydrolases"/>
    <property type="match status" value="1"/>
</dbReference>
<name>A0AAN1VZL1_9PROT</name>
<dbReference type="Gene3D" id="3.40.50.300">
    <property type="entry name" value="P-loop containing nucleotide triphosphate hydrolases"/>
    <property type="match status" value="1"/>
</dbReference>
<dbReference type="EMBL" id="AP019536">
    <property type="protein sequence ID" value="BBI99544.1"/>
    <property type="molecule type" value="Genomic_DNA"/>
</dbReference>
<dbReference type="InterPro" id="IPR017746">
    <property type="entry name" value="Cellulose_synthase_operon_BcsQ"/>
</dbReference>
<keyword evidence="2" id="KW-1185">Reference proteome</keyword>
<dbReference type="InterPro" id="IPR050678">
    <property type="entry name" value="DNA_Partitioning_ATPase"/>
</dbReference>
<dbReference type="PANTHER" id="PTHR13696">
    <property type="entry name" value="P-LOOP CONTAINING NUCLEOSIDE TRIPHOSPHATE HYDROLASE"/>
    <property type="match status" value="1"/>
</dbReference>
<evidence type="ECO:0000313" key="1">
    <source>
        <dbReference type="EMBL" id="BBI99544.1"/>
    </source>
</evidence>
<reference evidence="1 2" key="1">
    <citation type="submission" date="2019-03" db="EMBL/GenBank/DDBJ databases">
        <title>Complete genome sequence of Ferrigenium kumadai strain An22, a microaerophilic iron-oxidizing bacterium isolated from a paddy field soil.</title>
        <authorList>
            <person name="Watanabe T."/>
            <person name="Asakawa S."/>
        </authorList>
    </citation>
    <scope>NUCLEOTIDE SEQUENCE [LARGE SCALE GENOMIC DNA]</scope>
    <source>
        <strain evidence="1 2">An22</strain>
    </source>
</reference>
<dbReference type="KEGG" id="fku:FGKAn22_12370"/>
<dbReference type="NCBIfam" id="TIGR03371">
    <property type="entry name" value="cellulose_yhjQ"/>
    <property type="match status" value="1"/>
</dbReference>
<gene>
    <name evidence="1" type="ORF">FGKAn22_12370</name>
</gene>